<organism evidence="5 6">
    <name type="scientific">Gilvimarinus gilvus</name>
    <dbReference type="NCBI Taxonomy" id="3058038"/>
    <lineage>
        <taxon>Bacteria</taxon>
        <taxon>Pseudomonadati</taxon>
        <taxon>Pseudomonadota</taxon>
        <taxon>Gammaproteobacteria</taxon>
        <taxon>Cellvibrionales</taxon>
        <taxon>Cellvibrionaceae</taxon>
        <taxon>Gilvimarinus</taxon>
    </lineage>
</organism>
<evidence type="ECO:0000313" key="6">
    <source>
        <dbReference type="Proteomes" id="UP001273505"/>
    </source>
</evidence>
<dbReference type="InterPro" id="IPR008979">
    <property type="entry name" value="Galactose-bd-like_sf"/>
</dbReference>
<evidence type="ECO:0000259" key="4">
    <source>
        <dbReference type="Pfam" id="PF03629"/>
    </source>
</evidence>
<feature type="domain" description="Sialate O-acetylesterase" evidence="4">
    <location>
        <begin position="415"/>
        <end position="520"/>
    </location>
</feature>
<sequence>MKILSSLALGITLTTVSVATIADIVPSKLISSGAVLQREMPLTLWGRATPGEDISIRLNGEVLASISAKSDGRWHWEGESYAAGGPHRLVLEGDNRIELSDIYFGDVWLAAGQSNMEMKMSNVNEVYASELASSDNPRIRHFQVPKNAVYDGPKQDLDGGEWLAAGPDNALNFTAAGYFFARHIEKTQDVPVGIILNAYGGSGAQAWMSMRALKNYPHYVEQAERNAAPGYVDNIKAEDSARGAPWYESLHKQDKGMHAEPTWSSTDVDESHWTKVTMPGSWVENNLPDINGVMWLRKTIQLPNRAAGKAAMLRLGRVVDADTVFVNGEQVGNTTYKYPQRRYKVPAGVLKAGANTVVVRAVTNAGGGGLVKDKPYQLEVADLEISLQGEWLARVGASIEPAPSRQFWDMSQPVGLYNAMLAPITPMPLKGVLWYQGESNAGKPDEYATLLPTMIRQWREEFGQATLPFIYAQLPGFGEPVDEPVQEGWAAMRAAQAKVLAEPNTAMAVTIDLGDWNDIHPLNKKDVGERLALLARERVYGETKLLAEAAAPFQMSVDENGVVEIVVAYAGKGLTAKGGEPCGFAIAGADGEFVWAEAEIDGNTIRVRSDKVKEPVEVRYAWADFPAKANVYNSAGLPLMPFALSVKANVDQ</sequence>
<dbReference type="RefSeq" id="WP_302720858.1">
    <property type="nucleotide sequence ID" value="NZ_JAULRU010000215.1"/>
</dbReference>
<dbReference type="InterPro" id="IPR006104">
    <property type="entry name" value="Glyco_hydro_2_N"/>
</dbReference>
<dbReference type="EMBL" id="JAXAFO010000021">
    <property type="protein sequence ID" value="MDX6850231.1"/>
    <property type="molecule type" value="Genomic_DNA"/>
</dbReference>
<comment type="caution">
    <text evidence="5">The sequence shown here is derived from an EMBL/GenBank/DDBJ whole genome shotgun (WGS) entry which is preliminary data.</text>
</comment>
<name>A0ABU4RZC2_9GAMM</name>
<feature type="domain" description="Sialate O-acetylesterase" evidence="4">
    <location>
        <begin position="106"/>
        <end position="227"/>
    </location>
</feature>
<keyword evidence="6" id="KW-1185">Reference proteome</keyword>
<reference evidence="5 6" key="1">
    <citation type="submission" date="2023-11" db="EMBL/GenBank/DDBJ databases">
        <title>Gilvimarinus fulvus sp. nov., isolated from the surface of Kelp.</title>
        <authorList>
            <person name="Sun Y.Y."/>
            <person name="Gong Y."/>
            <person name="Du Z.J."/>
        </authorList>
    </citation>
    <scope>NUCLEOTIDE SEQUENCE [LARGE SCALE GENOMIC DNA]</scope>
    <source>
        <strain evidence="5 6">SDUM040013</strain>
    </source>
</reference>
<dbReference type="Pfam" id="PF02837">
    <property type="entry name" value="Glyco_hydro_2_N"/>
    <property type="match status" value="1"/>
</dbReference>
<evidence type="ECO:0000313" key="5">
    <source>
        <dbReference type="EMBL" id="MDX6850231.1"/>
    </source>
</evidence>
<accession>A0ABU4RZC2</accession>
<comment type="similarity">
    <text evidence="1">Belongs to the glycosyl hydrolase 2 family.</text>
</comment>
<dbReference type="Pfam" id="PF03629">
    <property type="entry name" value="SASA"/>
    <property type="match status" value="2"/>
</dbReference>
<protein>
    <submittedName>
        <fullName evidence="5">Sialate O-acetylesterase</fullName>
    </submittedName>
</protein>
<dbReference type="PANTHER" id="PTHR22901:SF0">
    <property type="entry name" value="SIALATE O-ACETYLESTERASE"/>
    <property type="match status" value="1"/>
</dbReference>
<dbReference type="Proteomes" id="UP001273505">
    <property type="component" value="Unassembled WGS sequence"/>
</dbReference>
<evidence type="ECO:0000256" key="2">
    <source>
        <dbReference type="ARBA" id="ARBA00022801"/>
    </source>
</evidence>
<dbReference type="SUPFAM" id="SSF52266">
    <property type="entry name" value="SGNH hydrolase"/>
    <property type="match status" value="1"/>
</dbReference>
<gene>
    <name evidence="5" type="ORF">SCD92_12730</name>
</gene>
<proteinExistence type="inferred from homology"/>
<feature type="domain" description="Glycosyl hydrolases family 2 sugar binding" evidence="3">
    <location>
        <begin position="238"/>
        <end position="373"/>
    </location>
</feature>
<dbReference type="InterPro" id="IPR039329">
    <property type="entry name" value="SIAE"/>
</dbReference>
<dbReference type="Gene3D" id="3.40.50.1110">
    <property type="entry name" value="SGNH hydrolase"/>
    <property type="match status" value="2"/>
</dbReference>
<dbReference type="InterPro" id="IPR036514">
    <property type="entry name" value="SGNH_hydro_sf"/>
</dbReference>
<keyword evidence="2" id="KW-0378">Hydrolase</keyword>
<dbReference type="SUPFAM" id="SSF49785">
    <property type="entry name" value="Galactose-binding domain-like"/>
    <property type="match status" value="1"/>
</dbReference>
<dbReference type="InterPro" id="IPR005181">
    <property type="entry name" value="SASA"/>
</dbReference>
<evidence type="ECO:0000259" key="3">
    <source>
        <dbReference type="Pfam" id="PF02837"/>
    </source>
</evidence>
<dbReference type="PANTHER" id="PTHR22901">
    <property type="entry name" value="SIALATE O-ACETYLESTERASE"/>
    <property type="match status" value="1"/>
</dbReference>
<evidence type="ECO:0000256" key="1">
    <source>
        <dbReference type="ARBA" id="ARBA00007401"/>
    </source>
</evidence>